<evidence type="ECO:0000313" key="7">
    <source>
        <dbReference type="EMBL" id="QCY47007.1"/>
    </source>
</evidence>
<feature type="transmembrane region" description="Helical" evidence="6">
    <location>
        <begin position="113"/>
        <end position="136"/>
    </location>
</feature>
<feature type="transmembrane region" description="Helical" evidence="6">
    <location>
        <begin position="41"/>
        <end position="65"/>
    </location>
</feature>
<keyword evidence="4 6" id="KW-1133">Transmembrane helix</keyword>
<dbReference type="PANTHER" id="PTHR30086">
    <property type="entry name" value="ARGININE EXPORTER PROTEIN ARGO"/>
    <property type="match status" value="1"/>
</dbReference>
<evidence type="ECO:0000256" key="5">
    <source>
        <dbReference type="ARBA" id="ARBA00023136"/>
    </source>
</evidence>
<dbReference type="Proteomes" id="UP000307000">
    <property type="component" value="Chromosome"/>
</dbReference>
<organism evidence="7 8">
    <name type="scientific">Glutamicibacter creatinolyticus</name>
    <dbReference type="NCBI Taxonomy" id="162496"/>
    <lineage>
        <taxon>Bacteria</taxon>
        <taxon>Bacillati</taxon>
        <taxon>Actinomycetota</taxon>
        <taxon>Actinomycetes</taxon>
        <taxon>Micrococcales</taxon>
        <taxon>Micrococcaceae</taxon>
        <taxon>Glutamicibacter</taxon>
    </lineage>
</organism>
<dbReference type="Pfam" id="PF01810">
    <property type="entry name" value="LysE"/>
    <property type="match status" value="1"/>
</dbReference>
<comment type="subcellular location">
    <subcellularLocation>
        <location evidence="1">Cell membrane</location>
        <topology evidence="1">Multi-pass membrane protein</topology>
    </subcellularLocation>
</comment>
<dbReference type="PANTHER" id="PTHR30086:SF20">
    <property type="entry name" value="ARGININE EXPORTER PROTEIN ARGO-RELATED"/>
    <property type="match status" value="1"/>
</dbReference>
<keyword evidence="2" id="KW-1003">Cell membrane</keyword>
<proteinExistence type="predicted"/>
<keyword evidence="8" id="KW-1185">Reference proteome</keyword>
<dbReference type="GO" id="GO:0005886">
    <property type="term" value="C:plasma membrane"/>
    <property type="evidence" value="ECO:0007669"/>
    <property type="project" value="UniProtKB-SubCell"/>
</dbReference>
<feature type="transmembrane region" description="Helical" evidence="6">
    <location>
        <begin position="71"/>
        <end position="93"/>
    </location>
</feature>
<feature type="transmembrane region" description="Helical" evidence="6">
    <location>
        <begin position="6"/>
        <end position="29"/>
    </location>
</feature>
<accession>A0A5B7WSS7</accession>
<dbReference type="InterPro" id="IPR001123">
    <property type="entry name" value="LeuE-type"/>
</dbReference>
<keyword evidence="5 6" id="KW-0472">Membrane</keyword>
<evidence type="ECO:0000256" key="4">
    <source>
        <dbReference type="ARBA" id="ARBA00022989"/>
    </source>
</evidence>
<dbReference type="RefSeq" id="WP_138926134.1">
    <property type="nucleotide sequence ID" value="NZ_CP034412.1"/>
</dbReference>
<evidence type="ECO:0000256" key="6">
    <source>
        <dbReference type="SAM" id="Phobius"/>
    </source>
</evidence>
<evidence type="ECO:0000256" key="1">
    <source>
        <dbReference type="ARBA" id="ARBA00004651"/>
    </source>
</evidence>
<evidence type="ECO:0000256" key="2">
    <source>
        <dbReference type="ARBA" id="ARBA00022475"/>
    </source>
</evidence>
<dbReference type="EMBL" id="CP034412">
    <property type="protein sequence ID" value="QCY47007.1"/>
    <property type="molecule type" value="Genomic_DNA"/>
</dbReference>
<protein>
    <submittedName>
        <fullName evidence="7">Lysine transporter LysE</fullName>
    </submittedName>
</protein>
<dbReference type="GO" id="GO:0015171">
    <property type="term" value="F:amino acid transmembrane transporter activity"/>
    <property type="evidence" value="ECO:0007669"/>
    <property type="project" value="TreeGrafter"/>
</dbReference>
<gene>
    <name evidence="7" type="ORF">GcLGCM259_1272</name>
</gene>
<sequence length="209" mass="21653">MTVTSALLSFAVVAALMTLVPGVDTALILRSAVARSRAEAAVAALGICTGVLAWGVIAAAGASAVLAASQLAYQILTYAGAAYLVFLGAQMIYRSLRRKKVDAVQVPVASSKWKAFGMGLTTNLLNPKIGVFYIAVIPQFTPSGANALLMGLALAAVHVLLTMLWAAVLILGASLAGKWLRTEKGVTIMDRITGTVLVGFGVRVALNRP</sequence>
<keyword evidence="3 6" id="KW-0812">Transmembrane</keyword>
<reference evidence="7 8" key="1">
    <citation type="submission" date="2018-12" db="EMBL/GenBank/DDBJ databases">
        <title>Complete Genome Sequence of Glutamicibacter creatinolyticus strain LGCM259,isolated from an abscess of a 12-year-old mare in Italy.</title>
        <authorList>
            <person name="Santos R.G."/>
            <person name="Silva A.L."/>
            <person name="Seyffert N."/>
            <person name="Castro T.L.P."/>
            <person name="Attili A.R."/>
            <person name="Rifici C."/>
            <person name="Mazzullo G."/>
            <person name="Brenig B."/>
            <person name="Venanzi F."/>
            <person name="Azevedo V."/>
        </authorList>
    </citation>
    <scope>NUCLEOTIDE SEQUENCE [LARGE SCALE GENOMIC DNA]</scope>
    <source>
        <strain evidence="7 8">LGCM 259</strain>
    </source>
</reference>
<name>A0A5B7WSS7_9MICC</name>
<evidence type="ECO:0000313" key="8">
    <source>
        <dbReference type="Proteomes" id="UP000307000"/>
    </source>
</evidence>
<dbReference type="PIRSF" id="PIRSF006324">
    <property type="entry name" value="LeuE"/>
    <property type="match status" value="1"/>
</dbReference>
<dbReference type="KEGG" id="gcr:GcLGCM259_1272"/>
<dbReference type="AlphaFoldDB" id="A0A5B7WSS7"/>
<evidence type="ECO:0000256" key="3">
    <source>
        <dbReference type="ARBA" id="ARBA00022692"/>
    </source>
</evidence>
<feature type="transmembrane region" description="Helical" evidence="6">
    <location>
        <begin position="148"/>
        <end position="176"/>
    </location>
</feature>